<evidence type="ECO:0000256" key="8">
    <source>
        <dbReference type="PROSITE-ProRule" id="PRU10141"/>
    </source>
</evidence>
<dbReference type="PROSITE" id="PS00107">
    <property type="entry name" value="PROTEIN_KINASE_ATP"/>
    <property type="match status" value="1"/>
</dbReference>
<evidence type="ECO:0000256" key="1">
    <source>
        <dbReference type="ARBA" id="ARBA00005843"/>
    </source>
</evidence>
<evidence type="ECO:0000259" key="10">
    <source>
        <dbReference type="PROSITE" id="PS50011"/>
    </source>
</evidence>
<dbReference type="InterPro" id="IPR000719">
    <property type="entry name" value="Prot_kinase_dom"/>
</dbReference>
<dbReference type="InterPro" id="IPR011009">
    <property type="entry name" value="Kinase-like_dom_sf"/>
</dbReference>
<evidence type="ECO:0000256" key="2">
    <source>
        <dbReference type="ARBA" id="ARBA00022527"/>
    </source>
</evidence>
<comment type="similarity">
    <text evidence="1">Belongs to the protein kinase superfamily. TKL Ser/Thr protein kinase family.</text>
</comment>
<dbReference type="Pfam" id="PF07714">
    <property type="entry name" value="PK_Tyr_Ser-Thr"/>
    <property type="match status" value="1"/>
</dbReference>
<evidence type="ECO:0000256" key="7">
    <source>
        <dbReference type="PROSITE-ProRule" id="PRU00023"/>
    </source>
</evidence>
<dbReference type="Gene3D" id="1.10.510.10">
    <property type="entry name" value="Transferase(Phosphotransferase) domain 1"/>
    <property type="match status" value="1"/>
</dbReference>
<evidence type="ECO:0000256" key="6">
    <source>
        <dbReference type="ARBA" id="ARBA00022840"/>
    </source>
</evidence>
<keyword evidence="6 8" id="KW-0067">ATP-binding</keyword>
<dbReference type="FunFam" id="1.10.510.10:FF:001660">
    <property type="entry name" value="Predicted protein"/>
    <property type="match status" value="1"/>
</dbReference>
<evidence type="ECO:0000313" key="11">
    <source>
        <dbReference type="EMBL" id="GAX77480.1"/>
    </source>
</evidence>
<evidence type="ECO:0000256" key="5">
    <source>
        <dbReference type="ARBA" id="ARBA00022777"/>
    </source>
</evidence>
<dbReference type="GO" id="GO:0004674">
    <property type="term" value="F:protein serine/threonine kinase activity"/>
    <property type="evidence" value="ECO:0007669"/>
    <property type="project" value="TreeGrafter"/>
</dbReference>
<dbReference type="OrthoDB" id="4062651at2759"/>
<dbReference type="SMART" id="SM00220">
    <property type="entry name" value="S_TKc"/>
    <property type="match status" value="1"/>
</dbReference>
<evidence type="ECO:0000256" key="3">
    <source>
        <dbReference type="ARBA" id="ARBA00022679"/>
    </source>
</evidence>
<evidence type="ECO:0000256" key="4">
    <source>
        <dbReference type="ARBA" id="ARBA00022741"/>
    </source>
</evidence>
<sequence length="502" mass="55905">MTTGVSEKDQAGSVTSHSEVVPSLPDGAASLKSKMKTAFEDASGSEVHSLHGAEAAKRRAIGELIFFAGTNDLKRCQQIAKAWGLQVKDTSVMDYDKRTPLHIAAAEGAYSVAQWLVDEGADPSPIDRHQRTPLEEAARNDHTEVVKLLVEKRGKVFEDGQMLDLEKSRLNGICNMRRSLMTELGWDPEWEVNPKEIKLLDKIGSGEFGDVYRARWHGSFVAAKILKRSDEIALGDFRTEIAILRKIHHPNTTQFLGACTKQTPYIVITELMACSLADAFHRTIFTPNARRKVEIALDFARGIAYLHSRRQPIVHRDLKPANLMISGNLNADTEQLFLDSGVIKVADFGLSKSLIAADPHHKRDLSNDTYKLTGETGSYRYMAPEVFRHEQYNLKVDVYSYAMIVFQVFECTPPFASLDPVQAARDAALIGSRPGFPPRNQLSNVEKELRRLVVECWDGNPEKRPTFEEIIARLEALLKTMPKHSPFTSGSSATGVDCCALQ</sequence>
<keyword evidence="12" id="KW-1185">Reference proteome</keyword>
<reference evidence="11 12" key="1">
    <citation type="submission" date="2017-08" db="EMBL/GenBank/DDBJ databases">
        <title>Acidophilic green algal genome provides insights into adaptation to an acidic environment.</title>
        <authorList>
            <person name="Hirooka S."/>
            <person name="Hirose Y."/>
            <person name="Kanesaki Y."/>
            <person name="Higuchi S."/>
            <person name="Fujiwara T."/>
            <person name="Onuma R."/>
            <person name="Era A."/>
            <person name="Ohbayashi R."/>
            <person name="Uzuka A."/>
            <person name="Nozaki H."/>
            <person name="Yoshikawa H."/>
            <person name="Miyagishima S.Y."/>
        </authorList>
    </citation>
    <scope>NUCLEOTIDE SEQUENCE [LARGE SCALE GENOMIC DNA]</scope>
    <source>
        <strain evidence="11 12">NIES-2499</strain>
    </source>
</reference>
<dbReference type="SUPFAM" id="SSF48403">
    <property type="entry name" value="Ankyrin repeat"/>
    <property type="match status" value="1"/>
</dbReference>
<keyword evidence="3" id="KW-0808">Transferase</keyword>
<comment type="caution">
    <text evidence="11">The sequence shown here is derived from an EMBL/GenBank/DDBJ whole genome shotgun (WGS) entry which is preliminary data.</text>
</comment>
<keyword evidence="7" id="KW-0040">ANK repeat</keyword>
<dbReference type="InterPro" id="IPR002110">
    <property type="entry name" value="Ankyrin_rpt"/>
</dbReference>
<dbReference type="InterPro" id="IPR017441">
    <property type="entry name" value="Protein_kinase_ATP_BS"/>
</dbReference>
<dbReference type="FunFam" id="3.30.200.20:FF:001447">
    <property type="entry name" value="Predicted protein"/>
    <property type="match status" value="1"/>
</dbReference>
<dbReference type="Pfam" id="PF12796">
    <property type="entry name" value="Ank_2"/>
    <property type="match status" value="1"/>
</dbReference>
<feature type="region of interest" description="Disordered" evidence="9">
    <location>
        <begin position="1"/>
        <end position="27"/>
    </location>
</feature>
<keyword evidence="4 8" id="KW-0547">Nucleotide-binding</keyword>
<dbReference type="GO" id="GO:0005524">
    <property type="term" value="F:ATP binding"/>
    <property type="evidence" value="ECO:0007669"/>
    <property type="project" value="UniProtKB-UniRule"/>
</dbReference>
<feature type="binding site" evidence="8">
    <location>
        <position position="224"/>
    </location>
    <ligand>
        <name>ATP</name>
        <dbReference type="ChEBI" id="CHEBI:30616"/>
    </ligand>
</feature>
<name>A0A250X3Y9_9CHLO</name>
<dbReference type="InterPro" id="IPR051681">
    <property type="entry name" value="Ser/Thr_Kinases-Pseudokinases"/>
</dbReference>
<feature type="domain" description="Protein kinase" evidence="10">
    <location>
        <begin position="197"/>
        <end position="478"/>
    </location>
</feature>
<dbReference type="InterPro" id="IPR008271">
    <property type="entry name" value="Ser/Thr_kinase_AS"/>
</dbReference>
<dbReference type="Gene3D" id="1.25.40.20">
    <property type="entry name" value="Ankyrin repeat-containing domain"/>
    <property type="match status" value="1"/>
</dbReference>
<dbReference type="SMART" id="SM00248">
    <property type="entry name" value="ANK"/>
    <property type="match status" value="2"/>
</dbReference>
<gene>
    <name evidence="11" type="ORF">CEUSTIGMA_g4924.t1</name>
</gene>
<feature type="repeat" description="ANK" evidence="7">
    <location>
        <begin position="96"/>
        <end position="128"/>
    </location>
</feature>
<dbReference type="InterPro" id="IPR001245">
    <property type="entry name" value="Ser-Thr/Tyr_kinase_cat_dom"/>
</dbReference>
<dbReference type="PANTHER" id="PTHR44329:SF140">
    <property type="entry name" value="INACTIVE PROTEIN TYROSINE KINASE PTKL"/>
    <property type="match status" value="1"/>
</dbReference>
<dbReference type="PROSITE" id="PS00108">
    <property type="entry name" value="PROTEIN_KINASE_ST"/>
    <property type="match status" value="1"/>
</dbReference>
<dbReference type="InterPro" id="IPR036770">
    <property type="entry name" value="Ankyrin_rpt-contain_sf"/>
</dbReference>
<keyword evidence="5" id="KW-0418">Kinase</keyword>
<dbReference type="Gene3D" id="3.30.200.20">
    <property type="entry name" value="Phosphorylase Kinase, domain 1"/>
    <property type="match status" value="1"/>
</dbReference>
<keyword evidence="2" id="KW-0723">Serine/threonine-protein kinase</keyword>
<accession>A0A250X3Y9</accession>
<dbReference type="PROSITE" id="PS50088">
    <property type="entry name" value="ANK_REPEAT"/>
    <property type="match status" value="1"/>
</dbReference>
<proteinExistence type="inferred from homology"/>
<feature type="compositionally biased region" description="Basic and acidic residues" evidence="9">
    <location>
        <begin position="1"/>
        <end position="10"/>
    </location>
</feature>
<evidence type="ECO:0000313" key="12">
    <source>
        <dbReference type="Proteomes" id="UP000232323"/>
    </source>
</evidence>
<organism evidence="11 12">
    <name type="scientific">Chlamydomonas eustigma</name>
    <dbReference type="NCBI Taxonomy" id="1157962"/>
    <lineage>
        <taxon>Eukaryota</taxon>
        <taxon>Viridiplantae</taxon>
        <taxon>Chlorophyta</taxon>
        <taxon>core chlorophytes</taxon>
        <taxon>Chlorophyceae</taxon>
        <taxon>CS clade</taxon>
        <taxon>Chlamydomonadales</taxon>
        <taxon>Chlamydomonadaceae</taxon>
        <taxon>Chlamydomonas</taxon>
    </lineage>
</organism>
<dbReference type="SUPFAM" id="SSF56112">
    <property type="entry name" value="Protein kinase-like (PK-like)"/>
    <property type="match status" value="1"/>
</dbReference>
<protein>
    <recommendedName>
        <fullName evidence="10">Protein kinase domain-containing protein</fullName>
    </recommendedName>
</protein>
<dbReference type="AlphaFoldDB" id="A0A250X3Y9"/>
<dbReference type="STRING" id="1157962.A0A250X3Y9"/>
<evidence type="ECO:0000256" key="9">
    <source>
        <dbReference type="SAM" id="MobiDB-lite"/>
    </source>
</evidence>
<dbReference type="Proteomes" id="UP000232323">
    <property type="component" value="Unassembled WGS sequence"/>
</dbReference>
<dbReference type="PANTHER" id="PTHR44329">
    <property type="entry name" value="SERINE/THREONINE-PROTEIN KINASE TNNI3K-RELATED"/>
    <property type="match status" value="1"/>
</dbReference>
<dbReference type="PIRSF" id="PIRSF000654">
    <property type="entry name" value="Integrin-linked_kinase"/>
    <property type="match status" value="1"/>
</dbReference>
<dbReference type="EMBL" id="BEGY01000025">
    <property type="protein sequence ID" value="GAX77480.1"/>
    <property type="molecule type" value="Genomic_DNA"/>
</dbReference>
<dbReference type="CDD" id="cd13999">
    <property type="entry name" value="STKc_MAP3K-like"/>
    <property type="match status" value="1"/>
</dbReference>
<dbReference type="PROSITE" id="PS50297">
    <property type="entry name" value="ANK_REP_REGION"/>
    <property type="match status" value="1"/>
</dbReference>
<dbReference type="PROSITE" id="PS50011">
    <property type="entry name" value="PROTEIN_KINASE_DOM"/>
    <property type="match status" value="1"/>
</dbReference>